<accession>A0AAW1IP12</accession>
<dbReference type="InterPro" id="IPR039633">
    <property type="entry name" value="PAP"/>
</dbReference>
<name>A0AAW1IP12_SAPOF</name>
<evidence type="ECO:0000256" key="1">
    <source>
        <dbReference type="ARBA" id="ARBA00004474"/>
    </source>
</evidence>
<comment type="subcellular location">
    <subcellularLocation>
        <location evidence="1">Plastid</location>
    </subcellularLocation>
</comment>
<evidence type="ECO:0000313" key="6">
    <source>
        <dbReference type="Proteomes" id="UP001443914"/>
    </source>
</evidence>
<evidence type="ECO:0000313" key="5">
    <source>
        <dbReference type="EMBL" id="KAK9691263.1"/>
    </source>
</evidence>
<protein>
    <recommendedName>
        <fullName evidence="4">Plastid lipid-associated protein/fibrillin conserved domain-containing protein</fullName>
    </recommendedName>
</protein>
<organism evidence="5 6">
    <name type="scientific">Saponaria officinalis</name>
    <name type="common">Common soapwort</name>
    <name type="synonym">Lychnis saponaria</name>
    <dbReference type="NCBI Taxonomy" id="3572"/>
    <lineage>
        <taxon>Eukaryota</taxon>
        <taxon>Viridiplantae</taxon>
        <taxon>Streptophyta</taxon>
        <taxon>Embryophyta</taxon>
        <taxon>Tracheophyta</taxon>
        <taxon>Spermatophyta</taxon>
        <taxon>Magnoliopsida</taxon>
        <taxon>eudicotyledons</taxon>
        <taxon>Gunneridae</taxon>
        <taxon>Pentapetalae</taxon>
        <taxon>Caryophyllales</taxon>
        <taxon>Caryophyllaceae</taxon>
        <taxon>Caryophylleae</taxon>
        <taxon>Saponaria</taxon>
    </lineage>
</organism>
<dbReference type="EMBL" id="JBDFQZ010000009">
    <property type="protein sequence ID" value="KAK9691263.1"/>
    <property type="molecule type" value="Genomic_DNA"/>
</dbReference>
<dbReference type="GO" id="GO:0009536">
    <property type="term" value="C:plastid"/>
    <property type="evidence" value="ECO:0007669"/>
    <property type="project" value="UniProtKB-SubCell"/>
</dbReference>
<keyword evidence="6" id="KW-1185">Reference proteome</keyword>
<evidence type="ECO:0000256" key="3">
    <source>
        <dbReference type="ARBA" id="ARBA00022946"/>
    </source>
</evidence>
<sequence length="254" mass="28429">MALSSCASFLQHLPPNNEATTSSIITLHSLSLPSTLHFATNPNNNKSSFLLLSGDQYCNRSDVFRTSVSFLPAFFTNKTKNAKVLKEELLEAILPLDRGADASPDDQLTIDQLTRKLEAVNPTKEPLKSDLLNGKWELIYTTSASILQTQRPKFLRSRVNYQAINADTLRAQNMESWPFFNQVTADLTPVNSKKVAVKFDYFKIGGLIPVKAPERATGSLEITYLDEDLRVSRGDKGNLFILKMVDRSYRVPSK</sequence>
<gene>
    <name evidence="5" type="ORF">RND81_09G185500</name>
</gene>
<keyword evidence="3" id="KW-0809">Transit peptide</keyword>
<dbReference type="InterPro" id="IPR006843">
    <property type="entry name" value="PAP/fibrillin_dom"/>
</dbReference>
<evidence type="ECO:0000259" key="4">
    <source>
        <dbReference type="Pfam" id="PF04755"/>
    </source>
</evidence>
<reference evidence="5" key="1">
    <citation type="submission" date="2024-03" db="EMBL/GenBank/DDBJ databases">
        <title>WGS assembly of Saponaria officinalis var. Norfolk2.</title>
        <authorList>
            <person name="Jenkins J."/>
            <person name="Shu S."/>
            <person name="Grimwood J."/>
            <person name="Barry K."/>
            <person name="Goodstein D."/>
            <person name="Schmutz J."/>
            <person name="Leebens-Mack J."/>
            <person name="Osbourn A."/>
        </authorList>
    </citation>
    <scope>NUCLEOTIDE SEQUENCE [LARGE SCALE GENOMIC DNA]</scope>
    <source>
        <strain evidence="5">JIC</strain>
    </source>
</reference>
<dbReference type="Proteomes" id="UP001443914">
    <property type="component" value="Unassembled WGS sequence"/>
</dbReference>
<evidence type="ECO:0000256" key="2">
    <source>
        <dbReference type="ARBA" id="ARBA00022640"/>
    </source>
</evidence>
<proteinExistence type="predicted"/>
<dbReference type="AlphaFoldDB" id="A0AAW1IP12"/>
<comment type="caution">
    <text evidence="5">The sequence shown here is derived from an EMBL/GenBank/DDBJ whole genome shotgun (WGS) entry which is preliminary data.</text>
</comment>
<feature type="domain" description="Plastid lipid-associated protein/fibrillin conserved" evidence="4">
    <location>
        <begin position="85"/>
        <end position="243"/>
    </location>
</feature>
<keyword evidence="2" id="KW-0934">Plastid</keyword>
<dbReference type="Pfam" id="PF04755">
    <property type="entry name" value="PAP_fibrillin"/>
    <property type="match status" value="1"/>
</dbReference>
<dbReference type="PANTHER" id="PTHR31906">
    <property type="entry name" value="PLASTID-LIPID-ASSOCIATED PROTEIN 4, CHLOROPLASTIC-RELATED"/>
    <property type="match status" value="1"/>
</dbReference>